<gene>
    <name evidence="2" type="ORF">EV356DRAFT_518031</name>
</gene>
<sequence>MASLGGQQHEDNVAEKQKILKKDEEQSAQGTGQGLQANEKGFLSPVADPVGNVLQKGLSPVGATLNTVAKPINSVVGRGVTEPVGGAVDGLMDLGHKATDGASEPGSGKKTFKEKRYGGKEQNAGNPLGL</sequence>
<dbReference type="OrthoDB" id="3902208at2759"/>
<reference evidence="2" key="1">
    <citation type="journal article" date="2020" name="Stud. Mycol.">
        <title>101 Dothideomycetes genomes: a test case for predicting lifestyles and emergence of pathogens.</title>
        <authorList>
            <person name="Haridas S."/>
            <person name="Albert R."/>
            <person name="Binder M."/>
            <person name="Bloem J."/>
            <person name="Labutti K."/>
            <person name="Salamov A."/>
            <person name="Andreopoulos B."/>
            <person name="Baker S."/>
            <person name="Barry K."/>
            <person name="Bills G."/>
            <person name="Bluhm B."/>
            <person name="Cannon C."/>
            <person name="Castanera R."/>
            <person name="Culley D."/>
            <person name="Daum C."/>
            <person name="Ezra D."/>
            <person name="Gonzalez J."/>
            <person name="Henrissat B."/>
            <person name="Kuo A."/>
            <person name="Liang C."/>
            <person name="Lipzen A."/>
            <person name="Lutzoni F."/>
            <person name="Magnuson J."/>
            <person name="Mondo S."/>
            <person name="Nolan M."/>
            <person name="Ohm R."/>
            <person name="Pangilinan J."/>
            <person name="Park H.-J."/>
            <person name="Ramirez L."/>
            <person name="Alfaro M."/>
            <person name="Sun H."/>
            <person name="Tritt A."/>
            <person name="Yoshinaga Y."/>
            <person name="Zwiers L.-H."/>
            <person name="Turgeon B."/>
            <person name="Goodwin S."/>
            <person name="Spatafora J."/>
            <person name="Crous P."/>
            <person name="Grigoriev I."/>
        </authorList>
    </citation>
    <scope>NUCLEOTIDE SEQUENCE</scope>
    <source>
        <strain evidence="2">Tuck. ex Michener</strain>
    </source>
</reference>
<feature type="compositionally biased region" description="Polar residues" evidence="1">
    <location>
        <begin position="27"/>
        <end position="36"/>
    </location>
</feature>
<protein>
    <submittedName>
        <fullName evidence="2">Uncharacterized protein</fullName>
    </submittedName>
</protein>
<dbReference type="EMBL" id="ML991820">
    <property type="protein sequence ID" value="KAF2231988.1"/>
    <property type="molecule type" value="Genomic_DNA"/>
</dbReference>
<feature type="region of interest" description="Disordered" evidence="1">
    <location>
        <begin position="91"/>
        <end position="130"/>
    </location>
</feature>
<dbReference type="Proteomes" id="UP000800092">
    <property type="component" value="Unassembled WGS sequence"/>
</dbReference>
<keyword evidence="3" id="KW-1185">Reference proteome</keyword>
<proteinExistence type="predicted"/>
<evidence type="ECO:0000313" key="3">
    <source>
        <dbReference type="Proteomes" id="UP000800092"/>
    </source>
</evidence>
<name>A0A6A6H2C3_VIRVR</name>
<evidence type="ECO:0000256" key="1">
    <source>
        <dbReference type="SAM" id="MobiDB-lite"/>
    </source>
</evidence>
<accession>A0A6A6H2C3</accession>
<organism evidence="2 3">
    <name type="scientific">Viridothelium virens</name>
    <name type="common">Speckled blister lichen</name>
    <name type="synonym">Trypethelium virens</name>
    <dbReference type="NCBI Taxonomy" id="1048519"/>
    <lineage>
        <taxon>Eukaryota</taxon>
        <taxon>Fungi</taxon>
        <taxon>Dikarya</taxon>
        <taxon>Ascomycota</taxon>
        <taxon>Pezizomycotina</taxon>
        <taxon>Dothideomycetes</taxon>
        <taxon>Dothideomycetes incertae sedis</taxon>
        <taxon>Trypetheliales</taxon>
        <taxon>Trypetheliaceae</taxon>
        <taxon>Viridothelium</taxon>
    </lineage>
</organism>
<evidence type="ECO:0000313" key="2">
    <source>
        <dbReference type="EMBL" id="KAF2231988.1"/>
    </source>
</evidence>
<feature type="compositionally biased region" description="Basic and acidic residues" evidence="1">
    <location>
        <begin position="8"/>
        <end position="25"/>
    </location>
</feature>
<feature type="region of interest" description="Disordered" evidence="1">
    <location>
        <begin position="1"/>
        <end position="50"/>
    </location>
</feature>
<dbReference type="AlphaFoldDB" id="A0A6A6H2C3"/>